<evidence type="ECO:0000313" key="11">
    <source>
        <dbReference type="Proteomes" id="UP000196329"/>
    </source>
</evidence>
<evidence type="ECO:0000313" key="10">
    <source>
        <dbReference type="Proteomes" id="UP000095788"/>
    </source>
</evidence>
<dbReference type="Proteomes" id="UP001055048">
    <property type="component" value="Unassembled WGS sequence"/>
</dbReference>
<dbReference type="Gene3D" id="1.10.10.10">
    <property type="entry name" value="Winged helix-like DNA-binding domain superfamily/Winged helix DNA-binding domain"/>
    <property type="match status" value="1"/>
</dbReference>
<dbReference type="GO" id="GO:0006352">
    <property type="term" value="P:DNA-templated transcription initiation"/>
    <property type="evidence" value="ECO:0007669"/>
    <property type="project" value="InterPro"/>
</dbReference>
<evidence type="ECO:0000256" key="2">
    <source>
        <dbReference type="ARBA" id="ARBA00023015"/>
    </source>
</evidence>
<dbReference type="InterPro" id="IPR013325">
    <property type="entry name" value="RNA_pol_sigma_r2"/>
</dbReference>
<dbReference type="InterPro" id="IPR036388">
    <property type="entry name" value="WH-like_DNA-bd_sf"/>
</dbReference>
<dbReference type="InterPro" id="IPR007627">
    <property type="entry name" value="RNA_pol_sigma70_r2"/>
</dbReference>
<keyword evidence="8" id="KW-0240">DNA-directed RNA polymerase</keyword>
<dbReference type="SUPFAM" id="SSF88946">
    <property type="entry name" value="Sigma2 domain of RNA polymerase sigma factors"/>
    <property type="match status" value="1"/>
</dbReference>
<dbReference type="EMBL" id="CZBF01000002">
    <property type="protein sequence ID" value="CUP60755.1"/>
    <property type="molecule type" value="Genomic_DNA"/>
</dbReference>
<dbReference type="PANTHER" id="PTHR43133:SF46">
    <property type="entry name" value="RNA POLYMERASE SIGMA-70 FACTOR ECF SUBFAMILY"/>
    <property type="match status" value="1"/>
</dbReference>
<comment type="similarity">
    <text evidence="1">Belongs to the sigma-70 factor family. ECF subfamily.</text>
</comment>
<dbReference type="Pfam" id="PF04542">
    <property type="entry name" value="Sigma70_r2"/>
    <property type="match status" value="1"/>
</dbReference>
<dbReference type="InterPro" id="IPR014284">
    <property type="entry name" value="RNA_pol_sigma-70_dom"/>
</dbReference>
<dbReference type="Proteomes" id="UP000196329">
    <property type="component" value="Unassembled WGS sequence"/>
</dbReference>
<dbReference type="NCBIfam" id="TIGR02985">
    <property type="entry name" value="Sig70_bacteroi1"/>
    <property type="match status" value="1"/>
</dbReference>
<dbReference type="RefSeq" id="WP_016272534.1">
    <property type="nucleotide sequence ID" value="NZ_BQNL01000001.1"/>
</dbReference>
<dbReference type="SUPFAM" id="SSF88659">
    <property type="entry name" value="Sigma3 and sigma4 domains of RNA polymerase sigma factors"/>
    <property type="match status" value="1"/>
</dbReference>
<dbReference type="EMBL" id="NFHS01000002">
    <property type="protein sequence ID" value="OUN56158.1"/>
    <property type="molecule type" value="Genomic_DNA"/>
</dbReference>
<accession>A0A174PR03</accession>
<protein>
    <submittedName>
        <fullName evidence="8">DNA-directed RNA polymerase sigma-70 factor</fullName>
    </submittedName>
    <submittedName>
        <fullName evidence="7">RNA polymerase ECF-type sigma factor</fullName>
    </submittedName>
    <submittedName>
        <fullName evidence="9">RNA polymerase subunit sigma-70</fullName>
    </submittedName>
</protein>
<evidence type="ECO:0000256" key="1">
    <source>
        <dbReference type="ARBA" id="ARBA00010641"/>
    </source>
</evidence>
<sequence>MEKYIIEKLRLGDEQAFRYIYDCHYILLCRFAYQLLDDVALAEEIVDDTIFYLWEHRTDIEITFSLRAYLMRAVRNRCLNELNSQRHRKELHFSSFMLPENMEFLDSVFVEDNHPLGTLLEQELEEKLLKCIEELPKECRAVFKKSRFEQKKYEEIADELKISVNTVKYHIKNALASIQLHMGDYLKLLILYMFWEN</sequence>
<reference evidence="7 10" key="1">
    <citation type="submission" date="2015-09" db="EMBL/GenBank/DDBJ databases">
        <authorList>
            <consortium name="Pathogen Informatics"/>
        </authorList>
    </citation>
    <scope>NUCLEOTIDE SEQUENCE [LARGE SCALE GENOMIC DNA]</scope>
    <source>
        <strain evidence="7 10">2789STDY5834942</strain>
    </source>
</reference>
<evidence type="ECO:0000259" key="5">
    <source>
        <dbReference type="Pfam" id="PF04542"/>
    </source>
</evidence>
<evidence type="ECO:0000313" key="9">
    <source>
        <dbReference type="EMBL" id="OUN56158.1"/>
    </source>
</evidence>
<dbReference type="EMBL" id="BQNL01000001">
    <property type="protein sequence ID" value="GKH12150.1"/>
    <property type="molecule type" value="Genomic_DNA"/>
</dbReference>
<dbReference type="GO" id="GO:0016987">
    <property type="term" value="F:sigma factor activity"/>
    <property type="evidence" value="ECO:0007669"/>
    <property type="project" value="UniProtKB-KW"/>
</dbReference>
<keyword evidence="2" id="KW-0805">Transcription regulation</keyword>
<dbReference type="Gene3D" id="1.10.1740.10">
    <property type="match status" value="1"/>
</dbReference>
<gene>
    <name evidence="9" type="ORF">B5G17_04310</name>
    <name evidence="8" type="ORF">CE91St12_03600</name>
    <name evidence="7" type="ORF">ERS852554_01191</name>
</gene>
<dbReference type="InterPro" id="IPR039425">
    <property type="entry name" value="RNA_pol_sigma-70-like"/>
</dbReference>
<dbReference type="Proteomes" id="UP000095788">
    <property type="component" value="Unassembled WGS sequence"/>
</dbReference>
<dbReference type="Pfam" id="PF08281">
    <property type="entry name" value="Sigma70_r4_2"/>
    <property type="match status" value="1"/>
</dbReference>
<keyword evidence="4" id="KW-0804">Transcription</keyword>
<proteinExistence type="inferred from homology"/>
<dbReference type="InterPro" id="IPR014327">
    <property type="entry name" value="RNA_pol_sigma70_bacteroid"/>
</dbReference>
<reference evidence="11" key="2">
    <citation type="submission" date="2017-04" db="EMBL/GenBank/DDBJ databases">
        <title>Function of individual gut microbiota members based on whole genome sequencing of pure cultures obtained from chicken caecum.</title>
        <authorList>
            <person name="Medvecky M."/>
            <person name="Cejkova D."/>
            <person name="Polansky O."/>
            <person name="Karasova D."/>
            <person name="Kubasova T."/>
            <person name="Cizek A."/>
            <person name="Rychlik I."/>
        </authorList>
    </citation>
    <scope>NUCLEOTIDE SEQUENCE [LARGE SCALE GENOMIC DNA]</scope>
    <source>
        <strain evidence="11">An67</strain>
    </source>
</reference>
<dbReference type="PANTHER" id="PTHR43133">
    <property type="entry name" value="RNA POLYMERASE ECF-TYPE SIGMA FACTO"/>
    <property type="match status" value="1"/>
</dbReference>
<evidence type="ECO:0000313" key="8">
    <source>
        <dbReference type="EMBL" id="GKH12150.1"/>
    </source>
</evidence>
<evidence type="ECO:0000313" key="7">
    <source>
        <dbReference type="EMBL" id="CUP60755.1"/>
    </source>
</evidence>
<feature type="domain" description="RNA polymerase sigma-70 region 2" evidence="5">
    <location>
        <begin position="20"/>
        <end position="87"/>
    </location>
</feature>
<dbReference type="AlphaFoldDB" id="A0A174PR03"/>
<dbReference type="InterPro" id="IPR013324">
    <property type="entry name" value="RNA_pol_sigma_r3/r4-like"/>
</dbReference>
<evidence type="ECO:0000256" key="3">
    <source>
        <dbReference type="ARBA" id="ARBA00023082"/>
    </source>
</evidence>
<reference evidence="8" key="4">
    <citation type="submission" date="2022-01" db="EMBL/GenBank/DDBJ databases">
        <title>Novel bile acid biosynthetic pathways are enriched in the microbiome of centenarians.</title>
        <authorList>
            <person name="Sato Y."/>
            <person name="Atarashi K."/>
            <person name="Plichta R.D."/>
            <person name="Arai Y."/>
            <person name="Sasajima S."/>
            <person name="Kearney M.S."/>
            <person name="Suda W."/>
            <person name="Takeshita K."/>
            <person name="Sasaki T."/>
            <person name="Okamoto S."/>
            <person name="Skelly N.A."/>
            <person name="Okamura Y."/>
            <person name="Vlamakis H."/>
            <person name="Li Y."/>
            <person name="Tanoue T."/>
            <person name="Takei H."/>
            <person name="Nittono H."/>
            <person name="Narushima S."/>
            <person name="Irie J."/>
            <person name="Itoh H."/>
            <person name="Moriya K."/>
            <person name="Sugiura Y."/>
            <person name="Suematsu M."/>
            <person name="Moritoki N."/>
            <person name="Shibata S."/>
            <person name="Littman R.D."/>
            <person name="Fischbach A.M."/>
            <person name="Uwamino Y."/>
            <person name="Inoue T."/>
            <person name="Honda A."/>
            <person name="Hattori M."/>
            <person name="Murai T."/>
            <person name="Xavier J.R."/>
            <person name="Hirose N."/>
            <person name="Honda K."/>
        </authorList>
    </citation>
    <scope>NUCLEOTIDE SEQUENCE</scope>
    <source>
        <strain evidence="8">CE91-St12</strain>
    </source>
</reference>
<dbReference type="InterPro" id="IPR013249">
    <property type="entry name" value="RNA_pol_sigma70_r4_t2"/>
</dbReference>
<dbReference type="GO" id="GO:0003677">
    <property type="term" value="F:DNA binding"/>
    <property type="evidence" value="ECO:0007669"/>
    <property type="project" value="InterPro"/>
</dbReference>
<evidence type="ECO:0000256" key="4">
    <source>
        <dbReference type="ARBA" id="ARBA00023163"/>
    </source>
</evidence>
<organism evidence="7 10">
    <name type="scientific">Bacteroides uniformis</name>
    <dbReference type="NCBI Taxonomy" id="820"/>
    <lineage>
        <taxon>Bacteria</taxon>
        <taxon>Pseudomonadati</taxon>
        <taxon>Bacteroidota</taxon>
        <taxon>Bacteroidia</taxon>
        <taxon>Bacteroidales</taxon>
        <taxon>Bacteroidaceae</taxon>
        <taxon>Bacteroides</taxon>
    </lineage>
</organism>
<feature type="domain" description="RNA polymerase sigma factor 70 region 4 type 2" evidence="6">
    <location>
        <begin position="126"/>
        <end position="176"/>
    </location>
</feature>
<reference evidence="9" key="3">
    <citation type="journal article" date="2018" name="BMC Genomics">
        <title>Whole genome sequencing and function prediction of 133 gut anaerobes isolated from chicken caecum in pure cultures.</title>
        <authorList>
            <person name="Medvecky M."/>
            <person name="Cejkova D."/>
            <person name="Polansky O."/>
            <person name="Karasova D."/>
            <person name="Kubasova T."/>
            <person name="Cizek A."/>
            <person name="Rychlik I."/>
        </authorList>
    </citation>
    <scope>NUCLEOTIDE SEQUENCE</scope>
    <source>
        <strain evidence="9">An67</strain>
    </source>
</reference>
<dbReference type="GO" id="GO:0000428">
    <property type="term" value="C:DNA-directed RNA polymerase complex"/>
    <property type="evidence" value="ECO:0007669"/>
    <property type="project" value="UniProtKB-KW"/>
</dbReference>
<dbReference type="NCBIfam" id="TIGR02937">
    <property type="entry name" value="sigma70-ECF"/>
    <property type="match status" value="1"/>
</dbReference>
<evidence type="ECO:0000259" key="6">
    <source>
        <dbReference type="Pfam" id="PF08281"/>
    </source>
</evidence>
<keyword evidence="3" id="KW-0731">Sigma factor</keyword>
<name>A0A174PR03_BACUN</name>